<protein>
    <submittedName>
        <fullName evidence="5">Uncharacterized protein</fullName>
    </submittedName>
</protein>
<evidence type="ECO:0000256" key="4">
    <source>
        <dbReference type="SAM" id="Phobius"/>
    </source>
</evidence>
<dbReference type="Proteomes" id="UP000683213">
    <property type="component" value="Unassembled WGS sequence"/>
</dbReference>
<evidence type="ECO:0000256" key="2">
    <source>
        <dbReference type="ARBA" id="ARBA00022989"/>
    </source>
</evidence>
<sequence length="201" mass="23450">MARRRSRRDDELVVGFLFILYLIILILALIYLVITSTIAWISENLLLVILIGIPLMLIVAIVVGVGGYYFLKRRNERSEQLYYQVVDAIKEFKPSKKWSHEEGYHAELQRELKNHFKNAMVEIQKGSSRPDIVIDDIAIEVKGPTGASELETIPNKVMRYGLHFRKALIIVLFDLRASDRYYKEWLEALKRQFPEVEVIKK</sequence>
<proteinExistence type="predicted"/>
<organism evidence="5 7">
    <name type="scientific">Candidatus Iainarchaeum sp</name>
    <dbReference type="NCBI Taxonomy" id="3101447"/>
    <lineage>
        <taxon>Archaea</taxon>
        <taxon>Candidatus Iainarchaeota</taxon>
        <taxon>Candidatus Iainarchaeia</taxon>
        <taxon>Candidatus Iainarchaeales</taxon>
        <taxon>Candidatus Iainarchaeaceae</taxon>
        <taxon>Candidatus Iainarchaeum</taxon>
    </lineage>
</organism>
<keyword evidence="3 4" id="KW-0472">Membrane</keyword>
<dbReference type="AlphaFoldDB" id="A0A7J4IUU6"/>
<reference evidence="6" key="3">
    <citation type="submission" date="2021-05" db="EMBL/GenBank/DDBJ databases">
        <title>Protein family content uncovers lineage relationships and bacterial pathway maintenance mechanisms in DPANN archaea.</title>
        <authorList>
            <person name="Castelle C.J."/>
            <person name="Meheust R."/>
            <person name="Jaffe A.L."/>
            <person name="Seitz K."/>
            <person name="Gong X."/>
            <person name="Baker B.J."/>
            <person name="Banfield J.F."/>
        </authorList>
    </citation>
    <scope>NUCLEOTIDE SEQUENCE</scope>
    <source>
        <strain evidence="6">RIFCSPHIGHO2_01_FULL_GW2011_AR10_43_9</strain>
    </source>
</reference>
<keyword evidence="2 4" id="KW-1133">Transmembrane helix</keyword>
<dbReference type="Proteomes" id="UP000577419">
    <property type="component" value="Unassembled WGS sequence"/>
</dbReference>
<dbReference type="EMBL" id="JAGVWF010000082">
    <property type="protein sequence ID" value="MBS3059831.1"/>
    <property type="molecule type" value="Genomic_DNA"/>
</dbReference>
<feature type="transmembrane region" description="Helical" evidence="4">
    <location>
        <begin position="46"/>
        <end position="71"/>
    </location>
</feature>
<dbReference type="EMBL" id="DUFG01000021">
    <property type="protein sequence ID" value="HIH08564.1"/>
    <property type="molecule type" value="Genomic_DNA"/>
</dbReference>
<comment type="caution">
    <text evidence="5">The sequence shown here is derived from an EMBL/GenBank/DDBJ whole genome shotgun (WGS) entry which is preliminary data.</text>
</comment>
<keyword evidence="1 4" id="KW-0812">Transmembrane</keyword>
<dbReference type="InterPro" id="IPR036640">
    <property type="entry name" value="ABC1_TM_sf"/>
</dbReference>
<gene>
    <name evidence="5" type="ORF">HA237_04305</name>
    <name evidence="6" type="ORF">J4224_05415</name>
</gene>
<evidence type="ECO:0000313" key="5">
    <source>
        <dbReference type="EMBL" id="HIH08564.1"/>
    </source>
</evidence>
<evidence type="ECO:0000313" key="7">
    <source>
        <dbReference type="Proteomes" id="UP000577419"/>
    </source>
</evidence>
<reference evidence="7" key="1">
    <citation type="journal article" date="2020" name="bioRxiv">
        <title>A rank-normalized archaeal taxonomy based on genome phylogeny resolves widespread incomplete and uneven classifications.</title>
        <authorList>
            <person name="Rinke C."/>
            <person name="Chuvochina M."/>
            <person name="Mussig A.J."/>
            <person name="Chaumeil P.-A."/>
            <person name="Waite D.W."/>
            <person name="Whitman W.B."/>
            <person name="Parks D.H."/>
            <person name="Hugenholtz P."/>
        </authorList>
    </citation>
    <scope>NUCLEOTIDE SEQUENCE [LARGE SCALE GENOMIC DNA]</scope>
</reference>
<name>A0A7J4IUU6_9ARCH</name>
<dbReference type="SUPFAM" id="SSF90123">
    <property type="entry name" value="ABC transporter transmembrane region"/>
    <property type="match status" value="1"/>
</dbReference>
<accession>A0A7J4IUU6</accession>
<evidence type="ECO:0000313" key="6">
    <source>
        <dbReference type="EMBL" id="MBS3059831.1"/>
    </source>
</evidence>
<dbReference type="GO" id="GO:0005524">
    <property type="term" value="F:ATP binding"/>
    <property type="evidence" value="ECO:0007669"/>
    <property type="project" value="InterPro"/>
</dbReference>
<dbReference type="GO" id="GO:0016020">
    <property type="term" value="C:membrane"/>
    <property type="evidence" value="ECO:0007669"/>
    <property type="project" value="InterPro"/>
</dbReference>
<evidence type="ECO:0000256" key="1">
    <source>
        <dbReference type="ARBA" id="ARBA00022692"/>
    </source>
</evidence>
<evidence type="ECO:0000256" key="3">
    <source>
        <dbReference type="ARBA" id="ARBA00023136"/>
    </source>
</evidence>
<feature type="transmembrane region" description="Helical" evidence="4">
    <location>
        <begin position="12"/>
        <end position="34"/>
    </location>
</feature>
<reference evidence="6" key="2">
    <citation type="submission" date="2021-03" db="EMBL/GenBank/DDBJ databases">
        <authorList>
            <person name="Jaffe A."/>
        </authorList>
    </citation>
    <scope>NUCLEOTIDE SEQUENCE</scope>
    <source>
        <strain evidence="6">RIFCSPHIGHO2_01_FULL_GW2011_AR10_43_9</strain>
    </source>
</reference>